<protein>
    <recommendedName>
        <fullName evidence="7">Phosphatidylglycerol lysyltransferase C-terminal domain-containing protein</fullName>
    </recommendedName>
</protein>
<comment type="subcellular location">
    <subcellularLocation>
        <location evidence="1">Cell membrane</location>
        <topology evidence="1">Multi-pass membrane protein</topology>
    </subcellularLocation>
</comment>
<dbReference type="GeneID" id="37202631"/>
<organism evidence="8 9">
    <name type="scientific">Aspergillus homomorphus (strain CBS 101889)</name>
    <dbReference type="NCBI Taxonomy" id="1450537"/>
    <lineage>
        <taxon>Eukaryota</taxon>
        <taxon>Fungi</taxon>
        <taxon>Dikarya</taxon>
        <taxon>Ascomycota</taxon>
        <taxon>Pezizomycotina</taxon>
        <taxon>Eurotiomycetes</taxon>
        <taxon>Eurotiomycetidae</taxon>
        <taxon>Eurotiales</taxon>
        <taxon>Aspergillaceae</taxon>
        <taxon>Aspergillus</taxon>
        <taxon>Aspergillus subgen. Circumdati</taxon>
    </lineage>
</organism>
<evidence type="ECO:0000256" key="4">
    <source>
        <dbReference type="ARBA" id="ARBA00022989"/>
    </source>
</evidence>
<keyword evidence="9" id="KW-1185">Reference proteome</keyword>
<dbReference type="Pfam" id="PF09924">
    <property type="entry name" value="LPG_synthase_C"/>
    <property type="match status" value="1"/>
</dbReference>
<dbReference type="GO" id="GO:0016755">
    <property type="term" value="F:aminoacyltransferase activity"/>
    <property type="evidence" value="ECO:0007669"/>
    <property type="project" value="TreeGrafter"/>
</dbReference>
<feature type="non-terminal residue" evidence="8">
    <location>
        <position position="363"/>
    </location>
</feature>
<feature type="compositionally biased region" description="Low complexity" evidence="6">
    <location>
        <begin position="29"/>
        <end position="38"/>
    </location>
</feature>
<feature type="compositionally biased region" description="Low complexity" evidence="6">
    <location>
        <begin position="99"/>
        <end position="120"/>
    </location>
</feature>
<evidence type="ECO:0000313" key="8">
    <source>
        <dbReference type="EMBL" id="RAL12579.1"/>
    </source>
</evidence>
<gene>
    <name evidence="8" type="ORF">BO97DRAFT_443164</name>
</gene>
<feature type="compositionally biased region" description="Low complexity" evidence="6">
    <location>
        <begin position="1"/>
        <end position="15"/>
    </location>
</feature>
<keyword evidence="4" id="KW-1133">Transmembrane helix</keyword>
<dbReference type="PANTHER" id="PTHR34697">
    <property type="entry name" value="PHOSPHATIDYLGLYCEROL LYSYLTRANSFERASE"/>
    <property type="match status" value="1"/>
</dbReference>
<evidence type="ECO:0000256" key="3">
    <source>
        <dbReference type="ARBA" id="ARBA00022692"/>
    </source>
</evidence>
<evidence type="ECO:0000256" key="1">
    <source>
        <dbReference type="ARBA" id="ARBA00004651"/>
    </source>
</evidence>
<dbReference type="EMBL" id="KZ824283">
    <property type="protein sequence ID" value="RAL12579.1"/>
    <property type="molecule type" value="Genomic_DNA"/>
</dbReference>
<dbReference type="GO" id="GO:0005886">
    <property type="term" value="C:plasma membrane"/>
    <property type="evidence" value="ECO:0007669"/>
    <property type="project" value="UniProtKB-SubCell"/>
</dbReference>
<evidence type="ECO:0000313" key="9">
    <source>
        <dbReference type="Proteomes" id="UP000248961"/>
    </source>
</evidence>
<feature type="compositionally biased region" description="Basic residues" evidence="6">
    <location>
        <begin position="16"/>
        <end position="28"/>
    </location>
</feature>
<proteinExistence type="predicted"/>
<dbReference type="VEuPathDB" id="FungiDB:BO97DRAFT_443164"/>
<dbReference type="InterPro" id="IPR051211">
    <property type="entry name" value="PG_lysyltransferase"/>
</dbReference>
<evidence type="ECO:0000259" key="7">
    <source>
        <dbReference type="Pfam" id="PF09924"/>
    </source>
</evidence>
<feature type="compositionally biased region" description="Low complexity" evidence="6">
    <location>
        <begin position="316"/>
        <end position="337"/>
    </location>
</feature>
<dbReference type="Proteomes" id="UP000248961">
    <property type="component" value="Unassembled WGS sequence"/>
</dbReference>
<feature type="region of interest" description="Disordered" evidence="6">
    <location>
        <begin position="95"/>
        <end position="142"/>
    </location>
</feature>
<dbReference type="OrthoDB" id="5421852at2759"/>
<dbReference type="GO" id="GO:0055091">
    <property type="term" value="P:phospholipid homeostasis"/>
    <property type="evidence" value="ECO:0007669"/>
    <property type="project" value="TreeGrafter"/>
</dbReference>
<feature type="domain" description="Phosphatidylglycerol lysyltransferase C-terminal" evidence="7">
    <location>
        <begin position="178"/>
        <end position="279"/>
    </location>
</feature>
<dbReference type="STRING" id="1450537.A0A395HYJ0"/>
<keyword evidence="3" id="KW-0812">Transmembrane</keyword>
<reference evidence="8 9" key="1">
    <citation type="submission" date="2018-02" db="EMBL/GenBank/DDBJ databases">
        <title>The genomes of Aspergillus section Nigri reveals drivers in fungal speciation.</title>
        <authorList>
            <consortium name="DOE Joint Genome Institute"/>
            <person name="Vesth T.C."/>
            <person name="Nybo J."/>
            <person name="Theobald S."/>
            <person name="Brandl J."/>
            <person name="Frisvad J.C."/>
            <person name="Nielsen K.F."/>
            <person name="Lyhne E.K."/>
            <person name="Kogle M.E."/>
            <person name="Kuo A."/>
            <person name="Riley R."/>
            <person name="Clum A."/>
            <person name="Nolan M."/>
            <person name="Lipzen A."/>
            <person name="Salamov A."/>
            <person name="Henrissat B."/>
            <person name="Wiebenga A."/>
            <person name="De vries R.P."/>
            <person name="Grigoriev I.V."/>
            <person name="Mortensen U.H."/>
            <person name="Andersen M.R."/>
            <person name="Baker S.E."/>
        </authorList>
    </citation>
    <scope>NUCLEOTIDE SEQUENCE [LARGE SCALE GENOMIC DNA]</scope>
    <source>
        <strain evidence="8 9">CBS 101889</strain>
    </source>
</reference>
<feature type="region of interest" description="Disordered" evidence="6">
    <location>
        <begin position="1"/>
        <end position="42"/>
    </location>
</feature>
<keyword evidence="2" id="KW-1003">Cell membrane</keyword>
<dbReference type="InterPro" id="IPR024320">
    <property type="entry name" value="LPG_synthase_C"/>
</dbReference>
<dbReference type="AlphaFoldDB" id="A0A395HYJ0"/>
<dbReference type="RefSeq" id="XP_025551733.1">
    <property type="nucleotide sequence ID" value="XM_025698342.1"/>
</dbReference>
<feature type="region of interest" description="Disordered" evidence="6">
    <location>
        <begin position="316"/>
        <end position="339"/>
    </location>
</feature>
<evidence type="ECO:0000256" key="5">
    <source>
        <dbReference type="ARBA" id="ARBA00023136"/>
    </source>
</evidence>
<name>A0A395HYJ0_ASPHC</name>
<keyword evidence="5" id="KW-0472">Membrane</keyword>
<accession>A0A395HYJ0</accession>
<evidence type="ECO:0000256" key="6">
    <source>
        <dbReference type="SAM" id="MobiDB-lite"/>
    </source>
</evidence>
<dbReference type="PANTHER" id="PTHR34697:SF2">
    <property type="entry name" value="PHOSPHATIDYLGLYCEROL LYSYLTRANSFERASE"/>
    <property type="match status" value="1"/>
</dbReference>
<sequence>MSTTTSSSSSPQAPKQSKKAKKQQKQQKKSQNPSSAPKESAKVLLADTIGKALHERLLSFGARRHHNPQQQQEHHDWDTHLDSRLLSASPYLTVPHIPRTSSSSSSSSISRGSSSITLSSCDGRSVASSRTSHESNPIDKPYMSSVSLHSDVLTSRIVTLNGPCTMETIQHLVSRYGQVSHMGVLDPSYSLFVNRSRTAVLCFKVLNKVAVVSGDPMCAAEQFGPLLSEFQTYRKSRRLGIAFLGTSERMVHYAHRTQSLHAKQNWTLLEFAKERVLNPTTNAVLLEQSGKRIVMQNKQLLNPSKGGITLDVYVPPERSSSSSVSVSTEGEPSSSSEDLQSQLHAIYTNWCDHRNTTATTTTT</sequence>
<evidence type="ECO:0000256" key="2">
    <source>
        <dbReference type="ARBA" id="ARBA00022475"/>
    </source>
</evidence>